<comment type="caution">
    <text evidence="1">The sequence shown here is derived from an EMBL/GenBank/DDBJ whole genome shotgun (WGS) entry which is preliminary data.</text>
</comment>
<keyword evidence="2" id="KW-1185">Reference proteome</keyword>
<dbReference type="AlphaFoldDB" id="A0A9P3H8T4"/>
<dbReference type="OrthoDB" id="2411030at2759"/>
<evidence type="ECO:0000313" key="2">
    <source>
        <dbReference type="Proteomes" id="UP000827284"/>
    </source>
</evidence>
<accession>A0A9P3H8T4</accession>
<dbReference type="EMBL" id="BQFW01000006">
    <property type="protein sequence ID" value="GJJ71837.1"/>
    <property type="molecule type" value="Genomic_DNA"/>
</dbReference>
<reference evidence="1" key="1">
    <citation type="submission" date="2021-11" db="EMBL/GenBank/DDBJ databases">
        <authorList>
            <person name="Herlambang A."/>
            <person name="Guo Y."/>
            <person name="Takashima Y."/>
            <person name="Nishizawa T."/>
        </authorList>
    </citation>
    <scope>NUCLEOTIDE SEQUENCE</scope>
    <source>
        <strain evidence="1">E1425</strain>
    </source>
</reference>
<name>A0A9P3H8T4_9FUNG</name>
<protein>
    <submittedName>
        <fullName evidence="1">Uncharacterized protein</fullName>
    </submittedName>
</protein>
<organism evidence="1 2">
    <name type="scientific">Entomortierella parvispora</name>
    <dbReference type="NCBI Taxonomy" id="205924"/>
    <lineage>
        <taxon>Eukaryota</taxon>
        <taxon>Fungi</taxon>
        <taxon>Fungi incertae sedis</taxon>
        <taxon>Mucoromycota</taxon>
        <taxon>Mortierellomycotina</taxon>
        <taxon>Mortierellomycetes</taxon>
        <taxon>Mortierellales</taxon>
        <taxon>Mortierellaceae</taxon>
        <taxon>Entomortierella</taxon>
    </lineage>
</organism>
<dbReference type="Proteomes" id="UP000827284">
    <property type="component" value="Unassembled WGS sequence"/>
</dbReference>
<gene>
    <name evidence="1" type="ORF">EMPS_04194</name>
</gene>
<proteinExistence type="predicted"/>
<reference evidence="1" key="2">
    <citation type="journal article" date="2022" name="Microbiol. Resour. Announc.">
        <title>Whole-Genome Sequence of Entomortierella parvispora E1425, a Mucoromycotan Fungus Associated with Burkholderiaceae-Related Endosymbiotic Bacteria.</title>
        <authorList>
            <person name="Herlambang A."/>
            <person name="Guo Y."/>
            <person name="Takashima Y."/>
            <person name="Narisawa K."/>
            <person name="Ohta H."/>
            <person name="Nishizawa T."/>
        </authorList>
    </citation>
    <scope>NUCLEOTIDE SEQUENCE</scope>
    <source>
        <strain evidence="1">E1425</strain>
    </source>
</reference>
<evidence type="ECO:0000313" key="1">
    <source>
        <dbReference type="EMBL" id="GJJ71837.1"/>
    </source>
</evidence>
<sequence length="243" mass="26768">MAITKFTLTVTSTSIKAEQLMIVLNPNLIAQEGSNYENYFPVAWKILRFSKNSNHGEHDVGPAASKPIAVNFDTNLTVILQEIIENNVVSSADYQFVKSTGQQFELYKQTNNQFALQPNGKAPQGSACIVDQVGRDFPVGLGDKKGDSYLTMPIADTETIVFEFDAEFAVVPIGPTVQDQSKLVSGSVHKPWYSFKLSDLQSEQIAFTFDGSNLSLEKGFKVPVVHHPSNDPVFPGKASYKEE</sequence>